<feature type="region of interest" description="Disordered" evidence="1">
    <location>
        <begin position="108"/>
        <end position="139"/>
    </location>
</feature>
<dbReference type="RefSeq" id="XP_002999315.1">
    <property type="nucleotide sequence ID" value="XM_002999269.1"/>
</dbReference>
<accession>D0N3G9</accession>
<feature type="compositionally biased region" description="Acidic residues" evidence="1">
    <location>
        <begin position="123"/>
        <end position="139"/>
    </location>
</feature>
<dbReference type="HOGENOM" id="CLU_154925_0_0_1"/>
<dbReference type="VEuPathDB" id="FungiDB:PITG_05698"/>
<dbReference type="OMA" id="MPRVSAY"/>
<evidence type="ECO:0000256" key="1">
    <source>
        <dbReference type="SAM" id="MobiDB-lite"/>
    </source>
</evidence>
<keyword evidence="3" id="KW-1185">Reference proteome</keyword>
<dbReference type="KEGG" id="pif:PITG_05698"/>
<evidence type="ECO:0000313" key="3">
    <source>
        <dbReference type="Proteomes" id="UP000006643"/>
    </source>
</evidence>
<gene>
    <name evidence="2" type="ORF">PITG_05698</name>
</gene>
<dbReference type="EMBL" id="DS028124">
    <property type="protein sequence ID" value="EEY69461.1"/>
    <property type="molecule type" value="Genomic_DNA"/>
</dbReference>
<dbReference type="AlphaFoldDB" id="D0N3G9"/>
<protein>
    <submittedName>
        <fullName evidence="2">Uncharacterized protein</fullName>
    </submittedName>
</protein>
<evidence type="ECO:0000313" key="2">
    <source>
        <dbReference type="EMBL" id="EEY69461.1"/>
    </source>
</evidence>
<dbReference type="eggNOG" id="ENOG502SQD3">
    <property type="taxonomic scope" value="Eukaryota"/>
</dbReference>
<proteinExistence type="predicted"/>
<dbReference type="InParanoid" id="D0N3G9"/>
<sequence>MPRVSAYLREPKIEAGPASQRYMAIAQARLSNDAALVTPNSTAFRQLQNIDIQQAEIDRAMAEQEVRSNSEYRVVRIKLHGVPVPLEVNIQDLRDALGLPSYSLRFPFRAPPNIDTSDPINNFDDDDHADEEMQGVDQE</sequence>
<organism evidence="2 3">
    <name type="scientific">Phytophthora infestans (strain T30-4)</name>
    <name type="common">Potato late blight agent</name>
    <dbReference type="NCBI Taxonomy" id="403677"/>
    <lineage>
        <taxon>Eukaryota</taxon>
        <taxon>Sar</taxon>
        <taxon>Stramenopiles</taxon>
        <taxon>Oomycota</taxon>
        <taxon>Peronosporomycetes</taxon>
        <taxon>Peronosporales</taxon>
        <taxon>Peronosporaceae</taxon>
        <taxon>Phytophthora</taxon>
    </lineage>
</organism>
<dbReference type="OrthoDB" id="110390at2759"/>
<reference evidence="3" key="1">
    <citation type="journal article" date="2009" name="Nature">
        <title>Genome sequence and analysis of the Irish potato famine pathogen Phytophthora infestans.</title>
        <authorList>
            <consortium name="The Broad Institute Genome Sequencing Platform"/>
            <person name="Haas B.J."/>
            <person name="Kamoun S."/>
            <person name="Zody M.C."/>
            <person name="Jiang R.H."/>
            <person name="Handsaker R.E."/>
            <person name="Cano L.M."/>
            <person name="Grabherr M."/>
            <person name="Kodira C.D."/>
            <person name="Raffaele S."/>
            <person name="Torto-Alalibo T."/>
            <person name="Bozkurt T.O."/>
            <person name="Ah-Fong A.M."/>
            <person name="Alvarado L."/>
            <person name="Anderson V.L."/>
            <person name="Armstrong M.R."/>
            <person name="Avrova A."/>
            <person name="Baxter L."/>
            <person name="Beynon J."/>
            <person name="Boevink P.C."/>
            <person name="Bollmann S.R."/>
            <person name="Bos J.I."/>
            <person name="Bulone V."/>
            <person name="Cai G."/>
            <person name="Cakir C."/>
            <person name="Carrington J.C."/>
            <person name="Chawner M."/>
            <person name="Conti L."/>
            <person name="Costanzo S."/>
            <person name="Ewan R."/>
            <person name="Fahlgren N."/>
            <person name="Fischbach M.A."/>
            <person name="Fugelstad J."/>
            <person name="Gilroy E.M."/>
            <person name="Gnerre S."/>
            <person name="Green P.J."/>
            <person name="Grenville-Briggs L.J."/>
            <person name="Griffith J."/>
            <person name="Grunwald N.J."/>
            <person name="Horn K."/>
            <person name="Horner N.R."/>
            <person name="Hu C.H."/>
            <person name="Huitema E."/>
            <person name="Jeong D.H."/>
            <person name="Jones A.M."/>
            <person name="Jones J.D."/>
            <person name="Jones R.W."/>
            <person name="Karlsson E.K."/>
            <person name="Kunjeti S.G."/>
            <person name="Lamour K."/>
            <person name="Liu Z."/>
            <person name="Ma L."/>
            <person name="Maclean D."/>
            <person name="Chibucos M.C."/>
            <person name="McDonald H."/>
            <person name="McWalters J."/>
            <person name="Meijer H.J."/>
            <person name="Morgan W."/>
            <person name="Morris P.F."/>
            <person name="Munro C.A."/>
            <person name="O'Neill K."/>
            <person name="Ospina-Giraldo M."/>
            <person name="Pinzon A."/>
            <person name="Pritchard L."/>
            <person name="Ramsahoye B."/>
            <person name="Ren Q."/>
            <person name="Restrepo S."/>
            <person name="Roy S."/>
            <person name="Sadanandom A."/>
            <person name="Savidor A."/>
            <person name="Schornack S."/>
            <person name="Schwartz D.C."/>
            <person name="Schumann U.D."/>
            <person name="Schwessinger B."/>
            <person name="Seyer L."/>
            <person name="Sharpe T."/>
            <person name="Silvar C."/>
            <person name="Song J."/>
            <person name="Studholme D.J."/>
            <person name="Sykes S."/>
            <person name="Thines M."/>
            <person name="van de Vondervoort P.J."/>
            <person name="Phuntumart V."/>
            <person name="Wawra S."/>
            <person name="Weide R."/>
            <person name="Win J."/>
            <person name="Young C."/>
            <person name="Zhou S."/>
            <person name="Fry W."/>
            <person name="Meyers B.C."/>
            <person name="van West P."/>
            <person name="Ristaino J."/>
            <person name="Govers F."/>
            <person name="Birch P.R."/>
            <person name="Whisson S.C."/>
            <person name="Judelson H.S."/>
            <person name="Nusbaum C."/>
        </authorList>
    </citation>
    <scope>NUCLEOTIDE SEQUENCE [LARGE SCALE GENOMIC DNA]</scope>
    <source>
        <strain evidence="3">T30-4</strain>
    </source>
</reference>
<dbReference type="Proteomes" id="UP000006643">
    <property type="component" value="Unassembled WGS sequence"/>
</dbReference>
<name>D0N3G9_PHYIT</name>
<dbReference type="GeneID" id="9475493"/>